<dbReference type="PANTHER" id="PTHR23132:SF23">
    <property type="entry name" value="D-ALANINE--D-ALANINE LIGASE B"/>
    <property type="match status" value="1"/>
</dbReference>
<evidence type="ECO:0000256" key="5">
    <source>
        <dbReference type="ARBA" id="ARBA00022741"/>
    </source>
</evidence>
<gene>
    <name evidence="13" type="primary">ddlA1</name>
    <name evidence="13" type="ORF">DTL3_0246</name>
</gene>
<dbReference type="PATRIC" id="fig|1006576.9.peg.242"/>
<proteinExistence type="inferred from homology"/>
<dbReference type="AlphaFoldDB" id="A0A0C7NNT0"/>
<dbReference type="InterPro" id="IPR011761">
    <property type="entry name" value="ATP-grasp"/>
</dbReference>
<keyword evidence="14" id="KW-1185">Reference proteome</keyword>
<feature type="binding site" evidence="10">
    <location>
        <position position="245"/>
    </location>
    <ligand>
        <name>Mg(2+)</name>
        <dbReference type="ChEBI" id="CHEBI:18420"/>
        <label>1</label>
    </ligand>
</feature>
<evidence type="ECO:0000256" key="1">
    <source>
        <dbReference type="ARBA" id="ARBA00004496"/>
    </source>
</evidence>
<evidence type="ECO:0000256" key="2">
    <source>
        <dbReference type="ARBA" id="ARBA00010871"/>
    </source>
</evidence>
<keyword evidence="3" id="KW-0963">Cytoplasm</keyword>
<dbReference type="Gene3D" id="3.40.50.20">
    <property type="match status" value="1"/>
</dbReference>
<comment type="similarity">
    <text evidence="2">Belongs to the D-alanine--D-alanine ligase family.</text>
</comment>
<dbReference type="OrthoDB" id="9813261at2"/>
<evidence type="ECO:0000313" key="14">
    <source>
        <dbReference type="Proteomes" id="UP000032809"/>
    </source>
</evidence>
<dbReference type="Gene3D" id="3.30.470.20">
    <property type="entry name" value="ATP-grasp fold, B domain"/>
    <property type="match status" value="1"/>
</dbReference>
<dbReference type="InterPro" id="IPR013815">
    <property type="entry name" value="ATP_grasp_subdomain_1"/>
</dbReference>
<dbReference type="GO" id="GO:0009252">
    <property type="term" value="P:peptidoglycan biosynthetic process"/>
    <property type="evidence" value="ECO:0007669"/>
    <property type="project" value="UniProtKB-KW"/>
</dbReference>
<dbReference type="InterPro" id="IPR005905">
    <property type="entry name" value="D_ala_D_ala"/>
</dbReference>
<dbReference type="GO" id="GO:0008716">
    <property type="term" value="F:D-alanine-D-alanine ligase activity"/>
    <property type="evidence" value="ECO:0007669"/>
    <property type="project" value="UniProtKB-EC"/>
</dbReference>
<keyword evidence="9" id="KW-0961">Cell wall biogenesis/degradation</keyword>
<dbReference type="GO" id="GO:0005737">
    <property type="term" value="C:cytoplasm"/>
    <property type="evidence" value="ECO:0007669"/>
    <property type="project" value="UniProtKB-SubCell"/>
</dbReference>
<evidence type="ECO:0000256" key="4">
    <source>
        <dbReference type="ARBA" id="ARBA00022598"/>
    </source>
</evidence>
<dbReference type="PROSITE" id="PS00843">
    <property type="entry name" value="DALA_DALA_LIGASE_1"/>
    <property type="match status" value="1"/>
</dbReference>
<keyword evidence="6 11" id="KW-0067">ATP-binding</keyword>
<dbReference type="SUPFAM" id="SSF56059">
    <property type="entry name" value="Glutathione synthetase ATP-binding domain-like"/>
    <property type="match status" value="1"/>
</dbReference>
<reference evidence="14" key="1">
    <citation type="submission" date="2014-11" db="EMBL/GenBank/DDBJ databases">
        <authorList>
            <person name="Wibberg D."/>
        </authorList>
    </citation>
    <scope>NUCLEOTIDE SEQUENCE [LARGE SCALE GENOMIC DNA]</scope>
    <source>
        <strain evidence="14">L3</strain>
    </source>
</reference>
<dbReference type="Proteomes" id="UP000032809">
    <property type="component" value="Chromosome I"/>
</dbReference>
<dbReference type="InterPro" id="IPR000291">
    <property type="entry name" value="D-Ala_lig_Van_CS"/>
</dbReference>
<dbReference type="SUPFAM" id="SSF52440">
    <property type="entry name" value="PreATP-grasp domain"/>
    <property type="match status" value="1"/>
</dbReference>
<dbReference type="KEGG" id="dtn:DTL3_0246"/>
<evidence type="ECO:0000256" key="8">
    <source>
        <dbReference type="ARBA" id="ARBA00022984"/>
    </source>
</evidence>
<name>A0A0C7NNT0_DEFTU</name>
<dbReference type="InterPro" id="IPR011095">
    <property type="entry name" value="Dala_Dala_lig_C"/>
</dbReference>
<keyword evidence="4 13" id="KW-0436">Ligase</keyword>
<evidence type="ECO:0000256" key="3">
    <source>
        <dbReference type="ARBA" id="ARBA00022490"/>
    </source>
</evidence>
<dbReference type="PANTHER" id="PTHR23132">
    <property type="entry name" value="D-ALANINE--D-ALANINE LIGASE"/>
    <property type="match status" value="1"/>
</dbReference>
<dbReference type="GO" id="GO:0005524">
    <property type="term" value="F:ATP binding"/>
    <property type="evidence" value="ECO:0007669"/>
    <property type="project" value="UniProtKB-UniRule"/>
</dbReference>
<protein>
    <submittedName>
        <fullName evidence="13">D-alanine-D-alanine ligase</fullName>
        <ecNumber evidence="13">6.3.2.4</ecNumber>
    </submittedName>
</protein>
<evidence type="ECO:0000256" key="11">
    <source>
        <dbReference type="PROSITE-ProRule" id="PRU00409"/>
    </source>
</evidence>
<evidence type="ECO:0000313" key="13">
    <source>
        <dbReference type="EMBL" id="CEP77577.1"/>
    </source>
</evidence>
<keyword evidence="5 11" id="KW-0547">Nucleotide-binding</keyword>
<organism evidence="13 14">
    <name type="scientific">Defluviitoga tunisiensis</name>
    <dbReference type="NCBI Taxonomy" id="1006576"/>
    <lineage>
        <taxon>Bacteria</taxon>
        <taxon>Thermotogati</taxon>
        <taxon>Thermotogota</taxon>
        <taxon>Thermotogae</taxon>
        <taxon>Petrotogales</taxon>
        <taxon>Petrotogaceae</taxon>
        <taxon>Defluviitoga</taxon>
    </lineage>
</organism>
<evidence type="ECO:0000256" key="6">
    <source>
        <dbReference type="ARBA" id="ARBA00022840"/>
    </source>
</evidence>
<dbReference type="Pfam" id="PF07478">
    <property type="entry name" value="Dala_Dala_lig_C"/>
    <property type="match status" value="1"/>
</dbReference>
<dbReference type="EMBL" id="LN824141">
    <property type="protein sequence ID" value="CEP77577.1"/>
    <property type="molecule type" value="Genomic_DNA"/>
</dbReference>
<dbReference type="EC" id="6.3.2.4" evidence="13"/>
<sequence>MIIPIVAGGNSLEREVSFRSAKNIEKSLNNLGFETKILDPIDKNFIYQITDYKFVFNIVHGDFGEDGRLPSLFELLGIDYTCSNPETSYITYDKYLFYLFFKESIKMPKTCLTSVFIDPPFELPLVIKPRKSGSSKGVFIIHNLEEYKLYLEKDLIEFGDVIIQEYIKGEEITISFIEDKEEFELLPLLRIIPKKEFYDYEAKYTNGLTDLKPWMDPPEKIRKQVHRIGEIITNSIFLKDMFRVDAIVKENEVYVLEVNTIPGMTDLSDLPTSAKAIGLEFEDIIKFILKNHSIFL</sequence>
<comment type="cofactor">
    <cofactor evidence="10">
        <name>Mg(2+)</name>
        <dbReference type="ChEBI" id="CHEBI:18420"/>
    </cofactor>
    <cofactor evidence="10">
        <name>Mn(2+)</name>
        <dbReference type="ChEBI" id="CHEBI:29035"/>
    </cofactor>
    <text evidence="10">Binds 2 magnesium or manganese ions per subunit.</text>
</comment>
<keyword evidence="7" id="KW-0133">Cell shape</keyword>
<keyword evidence="10" id="KW-0464">Manganese</keyword>
<dbReference type="GO" id="GO:0071555">
    <property type="term" value="P:cell wall organization"/>
    <property type="evidence" value="ECO:0007669"/>
    <property type="project" value="UniProtKB-KW"/>
</dbReference>
<dbReference type="Gene3D" id="3.30.1490.20">
    <property type="entry name" value="ATP-grasp fold, A domain"/>
    <property type="match status" value="1"/>
</dbReference>
<accession>A0A0C7NNT0</accession>
<keyword evidence="8" id="KW-0573">Peptidoglycan synthesis</keyword>
<feature type="binding site" evidence="10">
    <location>
        <position position="257"/>
    </location>
    <ligand>
        <name>Mg(2+)</name>
        <dbReference type="ChEBI" id="CHEBI:18420"/>
        <label>2</label>
    </ligand>
</feature>
<dbReference type="RefSeq" id="WP_045087179.1">
    <property type="nucleotide sequence ID" value="NZ_LN824141.1"/>
</dbReference>
<evidence type="ECO:0000256" key="7">
    <source>
        <dbReference type="ARBA" id="ARBA00022960"/>
    </source>
</evidence>
<dbReference type="GO" id="GO:0046872">
    <property type="term" value="F:metal ion binding"/>
    <property type="evidence" value="ECO:0007669"/>
    <property type="project" value="UniProtKB-KW"/>
</dbReference>
<evidence type="ECO:0000256" key="10">
    <source>
        <dbReference type="PIRSR" id="PIRSR039102-3"/>
    </source>
</evidence>
<evidence type="ECO:0000259" key="12">
    <source>
        <dbReference type="PROSITE" id="PS50975"/>
    </source>
</evidence>
<dbReference type="InterPro" id="IPR016185">
    <property type="entry name" value="PreATP-grasp_dom_sf"/>
</dbReference>
<evidence type="ECO:0000256" key="9">
    <source>
        <dbReference type="ARBA" id="ARBA00023316"/>
    </source>
</evidence>
<dbReference type="GO" id="GO:0008360">
    <property type="term" value="P:regulation of cell shape"/>
    <property type="evidence" value="ECO:0007669"/>
    <property type="project" value="UniProtKB-KW"/>
</dbReference>
<dbReference type="STRING" id="1006576.DTL3_0246"/>
<comment type="subcellular location">
    <subcellularLocation>
        <location evidence="1">Cytoplasm</location>
    </subcellularLocation>
</comment>
<feature type="binding site" evidence="10">
    <location>
        <position position="259"/>
    </location>
    <ligand>
        <name>Mg(2+)</name>
        <dbReference type="ChEBI" id="CHEBI:18420"/>
        <label>2</label>
    </ligand>
</feature>
<keyword evidence="10" id="KW-0460">Magnesium</keyword>
<dbReference type="PROSITE" id="PS50975">
    <property type="entry name" value="ATP_GRASP"/>
    <property type="match status" value="1"/>
</dbReference>
<keyword evidence="10" id="KW-0479">Metal-binding</keyword>
<feature type="domain" description="ATP-grasp" evidence="12">
    <location>
        <begin position="97"/>
        <end position="290"/>
    </location>
</feature>
<dbReference type="HOGENOM" id="CLU_039268_1_1_0"/>
<feature type="binding site" evidence="10">
    <location>
        <position position="257"/>
    </location>
    <ligand>
        <name>Mg(2+)</name>
        <dbReference type="ChEBI" id="CHEBI:18420"/>
        <label>1</label>
    </ligand>
</feature>
<dbReference type="PIRSF" id="PIRSF039102">
    <property type="entry name" value="Ddl/VanB"/>
    <property type="match status" value="1"/>
</dbReference>